<feature type="transmembrane region" description="Helical" evidence="1">
    <location>
        <begin position="492"/>
        <end position="514"/>
    </location>
</feature>
<protein>
    <submittedName>
        <fullName evidence="2">Uncharacterized protein</fullName>
    </submittedName>
</protein>
<proteinExistence type="predicted"/>
<feature type="transmembrane region" description="Helical" evidence="1">
    <location>
        <begin position="398"/>
        <end position="422"/>
    </location>
</feature>
<comment type="caution">
    <text evidence="2">The sequence shown here is derived from an EMBL/GenBank/DDBJ whole genome shotgun (WGS) entry which is preliminary data.</text>
</comment>
<dbReference type="AlphaFoldDB" id="A0A1G2RM51"/>
<dbReference type="Proteomes" id="UP000177081">
    <property type="component" value="Unassembled WGS sequence"/>
</dbReference>
<feature type="transmembrane region" description="Helical" evidence="1">
    <location>
        <begin position="428"/>
        <end position="446"/>
    </location>
</feature>
<organism evidence="2 3">
    <name type="scientific">Candidatus Wildermuthbacteria bacterium RIFCSPLOWO2_01_FULL_48_35</name>
    <dbReference type="NCBI Taxonomy" id="1802463"/>
    <lineage>
        <taxon>Bacteria</taxon>
        <taxon>Candidatus Wildermuthiibacteriota</taxon>
    </lineage>
</organism>
<keyword evidence="1" id="KW-0812">Transmembrane</keyword>
<keyword evidence="1" id="KW-1133">Transmembrane helix</keyword>
<feature type="transmembrane region" description="Helical" evidence="1">
    <location>
        <begin position="337"/>
        <end position="360"/>
    </location>
</feature>
<dbReference type="EMBL" id="MHUI01000037">
    <property type="protein sequence ID" value="OHA73906.1"/>
    <property type="molecule type" value="Genomic_DNA"/>
</dbReference>
<reference evidence="2 3" key="1">
    <citation type="journal article" date="2016" name="Nat. Commun.">
        <title>Thousands of microbial genomes shed light on interconnected biogeochemical processes in an aquifer system.</title>
        <authorList>
            <person name="Anantharaman K."/>
            <person name="Brown C.T."/>
            <person name="Hug L.A."/>
            <person name="Sharon I."/>
            <person name="Castelle C.J."/>
            <person name="Probst A.J."/>
            <person name="Thomas B.C."/>
            <person name="Singh A."/>
            <person name="Wilkins M.J."/>
            <person name="Karaoz U."/>
            <person name="Brodie E.L."/>
            <person name="Williams K.H."/>
            <person name="Hubbard S.S."/>
            <person name="Banfield J.F."/>
        </authorList>
    </citation>
    <scope>NUCLEOTIDE SEQUENCE [LARGE SCALE GENOMIC DNA]</scope>
</reference>
<feature type="transmembrane region" description="Helical" evidence="1">
    <location>
        <begin position="306"/>
        <end position="325"/>
    </location>
</feature>
<evidence type="ECO:0000313" key="3">
    <source>
        <dbReference type="Proteomes" id="UP000177081"/>
    </source>
</evidence>
<keyword evidence="1" id="KW-0472">Membrane</keyword>
<name>A0A1G2RM51_9BACT</name>
<accession>A0A1G2RM51</accession>
<evidence type="ECO:0000256" key="1">
    <source>
        <dbReference type="SAM" id="Phobius"/>
    </source>
</evidence>
<gene>
    <name evidence="2" type="ORF">A3A32_00890</name>
</gene>
<sequence>MKTLSPATKRLLQRYQEWYGSLEPKESITTLHVDEAASAVATFYEKLRGIVDWKEEHLLRKGAIERILRRRVLMSEELDTLAEHIVLELIRGGHFPNDAIPDTKIQDVQRSIDKYLFLFQNVFAEQEKQLVEIQDWLIGIAACEVEAVLSPPSKERALIDYMTELMQSRIEIKGEIPERSKKTQIFLACQQSLFKLDAPLLSYHLLQRWYPDWIQLTPQSQQLTDIARDIFDIYTEIGSELSHPMARRFYALCEKYDTAYLLLGDILERDPVGAGTLLENPAELEAAIREAYGARLWHSRNKVKRAAIYSTLSIFVTKVALALGVEIPVDKYLTGGLNFMALGINLAVPPLLMALLVLSIRPPSRENLQRSILEIMKNVYESEQKDTYTIRRPREKGAALSFFLALFYILSFILSYGIIFWLLTKLNFSLLSQIIFVMFISLISFAGVKIRQRSKELVIQEEKGPALFGIFELFALPIIQTGKWLSGKLAHYNVIIIAINALIEMPLQLFLEFLEQWRFFLKEKKEEIH</sequence>
<evidence type="ECO:0000313" key="2">
    <source>
        <dbReference type="EMBL" id="OHA73906.1"/>
    </source>
</evidence>